<dbReference type="Gene3D" id="3.20.20.70">
    <property type="entry name" value="Aldolase class I"/>
    <property type="match status" value="1"/>
</dbReference>
<dbReference type="InterPro" id="IPR029483">
    <property type="entry name" value="GH97_C"/>
</dbReference>
<evidence type="ECO:0000256" key="3">
    <source>
        <dbReference type="ARBA" id="ARBA00022801"/>
    </source>
</evidence>
<feature type="domain" description="Glycosyl-hydrolase 97 catalytic" evidence="7">
    <location>
        <begin position="318"/>
        <end position="460"/>
    </location>
</feature>
<dbReference type="PANTHER" id="PTHR35803">
    <property type="entry name" value="GLUCAN 1,4-ALPHA-GLUCOSIDASE SUSB-RELATED"/>
    <property type="match status" value="1"/>
</dbReference>
<reference evidence="10" key="2">
    <citation type="submission" date="2021-04" db="EMBL/GenBank/DDBJ databases">
        <authorList>
            <person name="Gilroy R."/>
        </authorList>
    </citation>
    <scope>NUCLEOTIDE SEQUENCE</scope>
    <source>
        <strain evidence="10">ChiHecec3B27-8219</strain>
    </source>
</reference>
<dbReference type="InterPro" id="IPR052720">
    <property type="entry name" value="Glycosyl_hydrolase_97"/>
</dbReference>
<reference evidence="10" key="1">
    <citation type="journal article" date="2021" name="PeerJ">
        <title>Extensive microbial diversity within the chicken gut microbiome revealed by metagenomics and culture.</title>
        <authorList>
            <person name="Gilroy R."/>
            <person name="Ravi A."/>
            <person name="Getino M."/>
            <person name="Pursley I."/>
            <person name="Horton D.L."/>
            <person name="Alikhan N.F."/>
            <person name="Baker D."/>
            <person name="Gharbi K."/>
            <person name="Hall N."/>
            <person name="Watson M."/>
            <person name="Adriaenssens E.M."/>
            <person name="Foster-Nyarko E."/>
            <person name="Jarju S."/>
            <person name="Secka A."/>
            <person name="Antonio M."/>
            <person name="Oren A."/>
            <person name="Chaudhuri R.R."/>
            <person name="La Ragione R."/>
            <person name="Hildebrand F."/>
            <person name="Pallen M.J."/>
        </authorList>
    </citation>
    <scope>NUCLEOTIDE SEQUENCE</scope>
    <source>
        <strain evidence="10">ChiHecec3B27-8219</strain>
    </source>
</reference>
<name>A0A9D2FW17_9BACT</name>
<dbReference type="SUPFAM" id="SSF51445">
    <property type="entry name" value="(Trans)glycosidases"/>
    <property type="match status" value="1"/>
</dbReference>
<organism evidence="10 11">
    <name type="scientific">Candidatus Prevotella avicola</name>
    <dbReference type="NCBI Taxonomy" id="2838738"/>
    <lineage>
        <taxon>Bacteria</taxon>
        <taxon>Pseudomonadati</taxon>
        <taxon>Bacteroidota</taxon>
        <taxon>Bacteroidia</taxon>
        <taxon>Bacteroidales</taxon>
        <taxon>Prevotellaceae</taxon>
        <taxon>Prevotella</taxon>
    </lineage>
</organism>
<evidence type="ECO:0000256" key="1">
    <source>
        <dbReference type="ARBA" id="ARBA00001913"/>
    </source>
</evidence>
<evidence type="ECO:0000256" key="6">
    <source>
        <dbReference type="SAM" id="SignalP"/>
    </source>
</evidence>
<feature type="chain" id="PRO_5038558660" evidence="6">
    <location>
        <begin position="20"/>
        <end position="650"/>
    </location>
</feature>
<dbReference type="Pfam" id="PF14508">
    <property type="entry name" value="GH97_N"/>
    <property type="match status" value="1"/>
</dbReference>
<evidence type="ECO:0000256" key="5">
    <source>
        <dbReference type="ARBA" id="ARBA00023295"/>
    </source>
</evidence>
<accession>A0A9D2FW17</accession>
<dbReference type="Pfam" id="PF14509">
    <property type="entry name" value="GH97_C"/>
    <property type="match status" value="1"/>
</dbReference>
<evidence type="ECO:0000256" key="2">
    <source>
        <dbReference type="ARBA" id="ARBA00011245"/>
    </source>
</evidence>
<evidence type="ECO:0000256" key="4">
    <source>
        <dbReference type="ARBA" id="ARBA00022837"/>
    </source>
</evidence>
<keyword evidence="4" id="KW-0106">Calcium</keyword>
<feature type="domain" description="Glycosyl-hydrolase 97 N-terminal" evidence="8">
    <location>
        <begin position="24"/>
        <end position="290"/>
    </location>
</feature>
<dbReference type="AlphaFoldDB" id="A0A9D2FW17"/>
<proteinExistence type="predicted"/>
<sequence>MIKVLFTGLMALSALSVAADTKTVTSPDGKVAVSVSAENGQAFYTVDYDGKPMLTRSALGLNTSYGDFTKELTLANASEKNVDVNYELSRSKVAKVAHKAKELTVAFTNAKTDTMKVVFHVSDNAVAYRYTLVRPKRNNPKTAIIYSEASAFNFPEYTTTFLTPQSVPMVGFERTKPSYEEEYHPDQPLKQKSAFGQGYTFPALFKVGADGWVLVSETGTNSNYPGCRLTDYEEGKGFTVNFPQEGENNGYGPVTASVPVPFDTPWRTIALGKTLKPIVETTIQYDVVEPLYEASQVYEPGRYTWSWLIWQDGSTIYEDQVKFIDVAAEMGYEYILVDALWDTQIGYDRIEQLAQYAKGKGVSLLLWYNSNGHANDAPQGPRGIMGNTIERKKAMAWMKRIGVKGIKVDFFGGDKQETMKLYEDILSDANDYGIQVIFHGCTLPRGWERMYPNYVGSEAALASENVFFSEYHAQKEAYEMNMYAYTRNVVGSFDWGGVIMNRFLSKDNKSRHRRYTTDAFELATAITNQCSVNCVALTPNALEVQSEEMKAELKALPTVWSETSFIDGYPGKYTVIARKCAETGKWYVGGINATEEALTLKLQLPMLAGQEVSLVGDDKKGEPTFKKVKVGKDGKLKVTMQSQGGVYIHQ</sequence>
<dbReference type="Gene3D" id="2.60.40.1180">
    <property type="entry name" value="Golgi alpha-mannosidase II"/>
    <property type="match status" value="1"/>
</dbReference>
<dbReference type="PANTHER" id="PTHR35803:SF2">
    <property type="entry name" value="RETAINING ALPHA-GALACTOSIDASE"/>
    <property type="match status" value="1"/>
</dbReference>
<dbReference type="GO" id="GO:0016798">
    <property type="term" value="F:hydrolase activity, acting on glycosyl bonds"/>
    <property type="evidence" value="ECO:0007669"/>
    <property type="project" value="UniProtKB-KW"/>
</dbReference>
<evidence type="ECO:0000313" key="10">
    <source>
        <dbReference type="EMBL" id="HIZ68419.1"/>
    </source>
</evidence>
<dbReference type="InterPro" id="IPR017853">
    <property type="entry name" value="GH"/>
</dbReference>
<gene>
    <name evidence="10" type="ORF">H9966_00780</name>
</gene>
<comment type="subunit">
    <text evidence="2">Monomer.</text>
</comment>
<comment type="caution">
    <text evidence="10">The sequence shown here is derived from an EMBL/GenBank/DDBJ whole genome shotgun (WGS) entry which is preliminary data.</text>
</comment>
<dbReference type="InterPro" id="IPR019563">
    <property type="entry name" value="GH97_catalytic"/>
</dbReference>
<keyword evidence="5" id="KW-0326">Glycosidase</keyword>
<keyword evidence="6" id="KW-0732">Signal</keyword>
<feature type="domain" description="Glycosyl-hydrolase 97 C-terminal oligomerisation" evidence="9">
    <location>
        <begin position="559"/>
        <end position="649"/>
    </location>
</feature>
<feature type="signal peptide" evidence="6">
    <location>
        <begin position="1"/>
        <end position="19"/>
    </location>
</feature>
<dbReference type="Pfam" id="PF10566">
    <property type="entry name" value="Glyco_hydro_97"/>
    <property type="match status" value="1"/>
</dbReference>
<dbReference type="GO" id="GO:0030246">
    <property type="term" value="F:carbohydrate binding"/>
    <property type="evidence" value="ECO:0007669"/>
    <property type="project" value="InterPro"/>
</dbReference>
<dbReference type="Proteomes" id="UP000824055">
    <property type="component" value="Unassembled WGS sequence"/>
</dbReference>
<keyword evidence="3 10" id="KW-0378">Hydrolase</keyword>
<dbReference type="InterPro" id="IPR013780">
    <property type="entry name" value="Glyco_hydro_b"/>
</dbReference>
<dbReference type="InterPro" id="IPR014718">
    <property type="entry name" value="GH-type_carb-bd"/>
</dbReference>
<evidence type="ECO:0000313" key="11">
    <source>
        <dbReference type="Proteomes" id="UP000824055"/>
    </source>
</evidence>
<dbReference type="InterPro" id="IPR029486">
    <property type="entry name" value="GH97_N"/>
</dbReference>
<protein>
    <submittedName>
        <fullName evidence="10">Glycoside hydrolase family 97 protein</fullName>
    </submittedName>
</protein>
<dbReference type="EMBL" id="DXBE01000009">
    <property type="protein sequence ID" value="HIZ68419.1"/>
    <property type="molecule type" value="Genomic_DNA"/>
</dbReference>
<evidence type="ECO:0000259" key="7">
    <source>
        <dbReference type="Pfam" id="PF10566"/>
    </source>
</evidence>
<dbReference type="Gene3D" id="2.70.98.10">
    <property type="match status" value="1"/>
</dbReference>
<evidence type="ECO:0000259" key="8">
    <source>
        <dbReference type="Pfam" id="PF14508"/>
    </source>
</evidence>
<dbReference type="InterPro" id="IPR013785">
    <property type="entry name" value="Aldolase_TIM"/>
</dbReference>
<comment type="cofactor">
    <cofactor evidence="1">
        <name>Ca(2+)</name>
        <dbReference type="ChEBI" id="CHEBI:29108"/>
    </cofactor>
</comment>
<evidence type="ECO:0000259" key="9">
    <source>
        <dbReference type="Pfam" id="PF14509"/>
    </source>
</evidence>